<evidence type="ECO:0000256" key="6">
    <source>
        <dbReference type="ARBA" id="ARBA00022679"/>
    </source>
</evidence>
<dbReference type="GO" id="GO:0005965">
    <property type="term" value="C:protein farnesyltransferase complex"/>
    <property type="evidence" value="ECO:0007669"/>
    <property type="project" value="TreeGrafter"/>
</dbReference>
<comment type="cofactor">
    <cofactor evidence="1">
        <name>Mg(2+)</name>
        <dbReference type="ChEBI" id="CHEBI:18420"/>
    </cofactor>
</comment>
<keyword evidence="8" id="KW-0460">Magnesium</keyword>
<dbReference type="SUPFAM" id="SSF48439">
    <property type="entry name" value="Protein prenylyltransferase"/>
    <property type="match status" value="1"/>
</dbReference>
<dbReference type="EC" id="2.5.1.59" evidence="3"/>
<evidence type="ECO:0000256" key="10">
    <source>
        <dbReference type="ARBA" id="ARBA00041392"/>
    </source>
</evidence>
<comment type="similarity">
    <text evidence="2">Belongs to the protein prenyltransferase subunit alpha family.</text>
</comment>
<dbReference type="GO" id="GO:0005953">
    <property type="term" value="C:CAAX-protein geranylgeranyltransferase complex"/>
    <property type="evidence" value="ECO:0007669"/>
    <property type="project" value="TreeGrafter"/>
</dbReference>
<evidence type="ECO:0000256" key="8">
    <source>
        <dbReference type="ARBA" id="ARBA00022842"/>
    </source>
</evidence>
<evidence type="ECO:0000256" key="5">
    <source>
        <dbReference type="ARBA" id="ARBA00022602"/>
    </source>
</evidence>
<evidence type="ECO:0000256" key="9">
    <source>
        <dbReference type="ARBA" id="ARBA00040965"/>
    </source>
</evidence>
<dbReference type="Gene3D" id="1.25.40.120">
    <property type="entry name" value="Protein prenylyltransferase"/>
    <property type="match status" value="1"/>
</dbReference>
<dbReference type="InterPro" id="IPR002088">
    <property type="entry name" value="Prenyl_trans_a"/>
</dbReference>
<dbReference type="GO" id="GO:0004660">
    <property type="term" value="F:protein farnesyltransferase activity"/>
    <property type="evidence" value="ECO:0007669"/>
    <property type="project" value="UniProtKB-EC"/>
</dbReference>
<evidence type="ECO:0000256" key="12">
    <source>
        <dbReference type="ARBA" id="ARBA00043086"/>
    </source>
</evidence>
<dbReference type="PROSITE" id="PS51147">
    <property type="entry name" value="PFTA"/>
    <property type="match status" value="1"/>
</dbReference>
<evidence type="ECO:0000256" key="3">
    <source>
        <dbReference type="ARBA" id="ARBA00012700"/>
    </source>
</evidence>
<dbReference type="EMBL" id="HBHU01009260">
    <property type="protein sequence ID" value="CAE0022629.1"/>
    <property type="molecule type" value="Transcribed_RNA"/>
</dbReference>
<proteinExistence type="inferred from homology"/>
<evidence type="ECO:0000313" key="14">
    <source>
        <dbReference type="EMBL" id="CAE0022629.1"/>
    </source>
</evidence>
<evidence type="ECO:0000256" key="1">
    <source>
        <dbReference type="ARBA" id="ARBA00001946"/>
    </source>
</evidence>
<dbReference type="EC" id="2.5.1.58" evidence="4"/>
<dbReference type="Pfam" id="PF01239">
    <property type="entry name" value="PPTA"/>
    <property type="match status" value="1"/>
</dbReference>
<name>A0A7S2Z4P8_9CHLO</name>
<dbReference type="AlphaFoldDB" id="A0A7S2Z4P8"/>
<dbReference type="PANTHER" id="PTHR11129:SF1">
    <property type="entry name" value="PROTEIN FARNESYLTRANSFERASE_GERANYLGERANYLTRANSFERASE TYPE-1 SUBUNIT ALPHA"/>
    <property type="match status" value="1"/>
</dbReference>
<keyword evidence="7" id="KW-0677">Repeat</keyword>
<sequence>MDFTTGLLQSDVYNNSAWNHRFFVLSSGGVPLNGALFQHEVVFALNGLEDHRENESAWSFLTGLLFKLPHSFECHGDANGDGDGDGGLSVSVEEYLQALEVLKKFVAVLRNGGKSKRKLGPTTTSSSSSSSNVVVHCVSFHASMCFQLALRVLGGQVGQERECRFWGALRAEAKKADSRVDPRAHLQQAAADWQALQETDPVRKPAYLLKWKSAKLALDNMP</sequence>
<evidence type="ECO:0000256" key="13">
    <source>
        <dbReference type="ARBA" id="ARBA00043219"/>
    </source>
</evidence>
<keyword evidence="5" id="KW-0637">Prenyltransferase</keyword>
<reference evidence="15" key="1">
    <citation type="submission" date="2021-01" db="EMBL/GenBank/DDBJ databases">
        <authorList>
            <person name="Corre E."/>
            <person name="Pelletier E."/>
            <person name="Niang G."/>
            <person name="Scheremetjew M."/>
            <person name="Finn R."/>
            <person name="Kale V."/>
            <person name="Holt S."/>
            <person name="Cochrane G."/>
            <person name="Meng A."/>
            <person name="Brown T."/>
            <person name="Cohen L."/>
        </authorList>
    </citation>
    <scope>NUCLEOTIDE SEQUENCE</scope>
    <source>
        <strain evidence="15">RCC856</strain>
    </source>
</reference>
<evidence type="ECO:0000256" key="2">
    <source>
        <dbReference type="ARBA" id="ARBA00006734"/>
    </source>
</evidence>
<gene>
    <name evidence="14" type="ORF">CLAU1311_LOCUS6040</name>
    <name evidence="15" type="ORF">CLAU1311_LOCUS6041</name>
</gene>
<dbReference type="EMBL" id="HBHU01009261">
    <property type="protein sequence ID" value="CAE0022630.1"/>
    <property type="molecule type" value="Transcribed_RNA"/>
</dbReference>
<evidence type="ECO:0000256" key="7">
    <source>
        <dbReference type="ARBA" id="ARBA00022737"/>
    </source>
</evidence>
<keyword evidence="6" id="KW-0808">Transferase</keyword>
<evidence type="ECO:0000256" key="11">
    <source>
        <dbReference type="ARBA" id="ARBA00042436"/>
    </source>
</evidence>
<organism evidence="15">
    <name type="scientific">Chloropicon laureae</name>
    <dbReference type="NCBI Taxonomy" id="464258"/>
    <lineage>
        <taxon>Eukaryota</taxon>
        <taxon>Viridiplantae</taxon>
        <taxon>Chlorophyta</taxon>
        <taxon>Chloropicophyceae</taxon>
        <taxon>Chloropicales</taxon>
        <taxon>Chloropicaceae</taxon>
        <taxon>Chloropicon</taxon>
    </lineage>
</organism>
<dbReference type="PANTHER" id="PTHR11129">
    <property type="entry name" value="PROTEIN FARNESYLTRANSFERASE ALPHA SUBUNIT/RAB GERANYLGERANYL TRANSFERASE ALPHA SUBUNIT"/>
    <property type="match status" value="1"/>
</dbReference>
<evidence type="ECO:0000313" key="15">
    <source>
        <dbReference type="EMBL" id="CAE0022630.1"/>
    </source>
</evidence>
<dbReference type="GO" id="GO:0004662">
    <property type="term" value="F:CAAX-protein geranylgeranyltransferase activity"/>
    <property type="evidence" value="ECO:0007669"/>
    <property type="project" value="UniProtKB-EC"/>
</dbReference>
<evidence type="ECO:0000256" key="4">
    <source>
        <dbReference type="ARBA" id="ARBA00012702"/>
    </source>
</evidence>
<protein>
    <recommendedName>
        <fullName evidence="9">Protein farnesyltransferase/geranylgeranyltransferase type-1 subunit alpha</fullName>
        <ecNumber evidence="4">2.5.1.58</ecNumber>
        <ecNumber evidence="3">2.5.1.59</ecNumber>
    </recommendedName>
    <alternativeName>
        <fullName evidence="12">CAAX farnesyltransferase subunit alpha</fullName>
    </alternativeName>
    <alternativeName>
        <fullName evidence="11">FTase-alpha</fullName>
    </alternativeName>
    <alternativeName>
        <fullName evidence="10">Ras proteins prenyltransferase subunit alpha</fullName>
    </alternativeName>
    <alternativeName>
        <fullName evidence="13">Type I protein geranyl-geranyltransferase subunit alpha</fullName>
    </alternativeName>
</protein>
<accession>A0A7S2Z4P8</accession>